<dbReference type="InterPro" id="IPR003583">
    <property type="entry name" value="Hlx-hairpin-Hlx_DNA-bd_motif"/>
</dbReference>
<evidence type="ECO:0000256" key="1">
    <source>
        <dbReference type="ARBA" id="ARBA00001946"/>
    </source>
</evidence>
<dbReference type="CDD" id="cd00141">
    <property type="entry name" value="NT_POLXc"/>
    <property type="match status" value="1"/>
</dbReference>
<evidence type="ECO:0000259" key="24">
    <source>
        <dbReference type="SMART" id="SM00483"/>
    </source>
</evidence>
<evidence type="ECO:0000256" key="13">
    <source>
        <dbReference type="ARBA" id="ARBA00022932"/>
    </source>
</evidence>
<dbReference type="InterPro" id="IPR016195">
    <property type="entry name" value="Pol/histidinol_Pase-like"/>
</dbReference>
<dbReference type="InterPro" id="IPR004013">
    <property type="entry name" value="PHP_dom"/>
</dbReference>
<keyword evidence="26" id="KW-1185">Reference proteome</keyword>
<dbReference type="InterPro" id="IPR010994">
    <property type="entry name" value="RuvA_2-like"/>
</dbReference>
<dbReference type="GO" id="GO:0003677">
    <property type="term" value="F:DNA binding"/>
    <property type="evidence" value="ECO:0007669"/>
    <property type="project" value="InterPro"/>
</dbReference>
<dbReference type="Pfam" id="PF14792">
    <property type="entry name" value="DNA_pol_B_palm"/>
    <property type="match status" value="1"/>
</dbReference>
<comment type="catalytic activity">
    <reaction evidence="19">
        <text>a 5'-end 2'-deoxyribose-2'-deoxyribonucleotide-DNA = (2E,4S)-4-hydroxypenten-2-al-5-phosphate + a 5'-end 5'-phospho-2'-deoxyribonucleoside-DNA + H(+)</text>
        <dbReference type="Rhea" id="RHEA:76255"/>
        <dbReference type="Rhea" id="RHEA-COMP:13180"/>
        <dbReference type="Rhea" id="RHEA-COMP:18657"/>
        <dbReference type="ChEBI" id="CHEBI:15378"/>
        <dbReference type="ChEBI" id="CHEBI:136412"/>
        <dbReference type="ChEBI" id="CHEBI:195194"/>
        <dbReference type="ChEBI" id="CHEBI:195195"/>
    </reaction>
</comment>
<dbReference type="EMBL" id="AP018052">
    <property type="protein sequence ID" value="BAZ94628.1"/>
    <property type="molecule type" value="Genomic_DNA"/>
</dbReference>
<reference evidence="25 26" key="1">
    <citation type="submission" date="2017-05" db="EMBL/GenBank/DDBJ databases">
        <title>Thiocyanate degradation by Thiohalobacter thiocyanaticus FOKN1.</title>
        <authorList>
            <person name="Oshiki M."/>
            <person name="Fukushima T."/>
            <person name="Kawano S."/>
            <person name="Nakagawa J."/>
        </authorList>
    </citation>
    <scope>NUCLEOTIDE SEQUENCE [LARGE SCALE GENOMIC DNA]</scope>
    <source>
        <strain evidence="25 26">FOKN1</strain>
    </source>
</reference>
<evidence type="ECO:0000256" key="5">
    <source>
        <dbReference type="ARBA" id="ARBA00020020"/>
    </source>
</evidence>
<evidence type="ECO:0000256" key="15">
    <source>
        <dbReference type="ARBA" id="ARBA00023204"/>
    </source>
</evidence>
<comment type="catalytic activity">
    <reaction evidence="18">
        <text>2'-deoxyribonucleotide-(2'-deoxyribose 5'-phosphate)-2'-deoxyribonucleotide-DNA = a 3'-end 2'-deoxyribonucleotide-(2,3-dehydro-2,3-deoxyribose 5'-phosphate)-DNA + a 5'-end 5'-phospho-2'-deoxyribonucleoside-DNA + H(+)</text>
        <dbReference type="Rhea" id="RHEA:66592"/>
        <dbReference type="Rhea" id="RHEA-COMP:13180"/>
        <dbReference type="Rhea" id="RHEA-COMP:16897"/>
        <dbReference type="Rhea" id="RHEA-COMP:17067"/>
        <dbReference type="ChEBI" id="CHEBI:15378"/>
        <dbReference type="ChEBI" id="CHEBI:136412"/>
        <dbReference type="ChEBI" id="CHEBI:157695"/>
        <dbReference type="ChEBI" id="CHEBI:167181"/>
        <dbReference type="EC" id="4.2.99.18"/>
    </reaction>
</comment>
<evidence type="ECO:0000256" key="18">
    <source>
        <dbReference type="ARBA" id="ARBA00044632"/>
    </source>
</evidence>
<keyword evidence="10" id="KW-0235">DNA replication</keyword>
<dbReference type="FunFam" id="3.20.20.140:FF:000047">
    <property type="entry name" value="PHP domain-containing protein"/>
    <property type="match status" value="1"/>
</dbReference>
<evidence type="ECO:0000256" key="10">
    <source>
        <dbReference type="ARBA" id="ARBA00022705"/>
    </source>
</evidence>
<evidence type="ECO:0000256" key="6">
    <source>
        <dbReference type="ARBA" id="ARBA00022481"/>
    </source>
</evidence>
<sequence length="575" mass="64585">MPSDNEQIAEIFDEIADLLEIEGDNPFRIRAYRTAARNLRALNKDVRRMREAGEDLTDFPGIGKDLAAKIEEILDTGRCRALEKLRRKVPPDLGELLRLPGIGPKRVHALYHELDIQNLEQLQRAARDGEIRELSGFGPKTEARLLEAVEKHRDSERRFKLAEAARYAEPLQAWLEGGKNIEQVVIAGSYRRAKETVGDLDILVIARDGRQAIQHFTHYEDVDTVVSSGSTRATVILSNGLQVDLRVVPKVSYGAALHYFTGSKAHNIAVRRIAQKKGWKINEYGLYEGDKRIAGETEASLFKQLGLAYIEPELRENRGEIEAAREDKLPKLIKLTDLRGDLHCHTRASDGQGSLRAMAEAARDRGLDYLAITEHSKHLAVAHGLDSDRLLKQVDAIAELNDILDGITLLSGIEVDILEDGSLDLPDEVLDRLDLVIGAVHSQFNLSRKQQTERILRAMDSPHFTLLAHPSGRLIDKREPYAVDMERIIHQAAQRGCYLELNANPDRLDLLDSHCRLAKEEGVLVSINSDAHSPAAFEHLRFGIGQARRGWLEKDDVLNTRSLTALRKLLKQTRQ</sequence>
<dbReference type="InterPro" id="IPR002054">
    <property type="entry name" value="DNA-dir_DNA_pol_X"/>
</dbReference>
<feature type="domain" description="Polymerase/histidinol phosphatase N-terminal" evidence="23">
    <location>
        <begin position="340"/>
        <end position="419"/>
    </location>
</feature>
<evidence type="ECO:0000259" key="22">
    <source>
        <dbReference type="SMART" id="SM00278"/>
    </source>
</evidence>
<evidence type="ECO:0000256" key="11">
    <source>
        <dbReference type="ARBA" id="ARBA00022763"/>
    </source>
</evidence>
<evidence type="ECO:0000256" key="20">
    <source>
        <dbReference type="ARBA" id="ARBA00045548"/>
    </source>
</evidence>
<dbReference type="SUPFAM" id="SSF81301">
    <property type="entry name" value="Nucleotidyltransferase"/>
    <property type="match status" value="1"/>
</dbReference>
<dbReference type="InterPro" id="IPR002008">
    <property type="entry name" value="DNA_pol_X_beta-like"/>
</dbReference>
<dbReference type="PANTHER" id="PTHR36928">
    <property type="entry name" value="PHOSPHATASE YCDX-RELATED"/>
    <property type="match status" value="1"/>
</dbReference>
<feature type="domain" description="Helix-hairpin-helix DNA-binding motif class 1" evidence="22">
    <location>
        <begin position="94"/>
        <end position="113"/>
    </location>
</feature>
<dbReference type="Pfam" id="PF14520">
    <property type="entry name" value="HHH_5"/>
    <property type="match status" value="1"/>
</dbReference>
<dbReference type="InterPro" id="IPR047967">
    <property type="entry name" value="PolX_PHP"/>
</dbReference>
<dbReference type="GO" id="GO:0005829">
    <property type="term" value="C:cytosol"/>
    <property type="evidence" value="ECO:0007669"/>
    <property type="project" value="TreeGrafter"/>
</dbReference>
<dbReference type="InterPro" id="IPR022311">
    <property type="entry name" value="PolX-like"/>
</dbReference>
<keyword evidence="6" id="KW-0488">Methylation</keyword>
<dbReference type="GO" id="GO:0003887">
    <property type="term" value="F:DNA-directed DNA polymerase activity"/>
    <property type="evidence" value="ECO:0007669"/>
    <property type="project" value="UniProtKB-KW"/>
</dbReference>
<dbReference type="Gene3D" id="3.20.20.140">
    <property type="entry name" value="Metal-dependent hydrolases"/>
    <property type="match status" value="1"/>
</dbReference>
<dbReference type="Pfam" id="PF02811">
    <property type="entry name" value="PHP"/>
    <property type="match status" value="1"/>
</dbReference>
<comment type="function">
    <text evidence="20">Repair polymerase that plays a key role in base-excision repair. During this process, the damaged base is excised by specific DNA glycosylases, the DNA backbone is nicked at the abasic site by an apurinic/apyrimidic (AP) endonuclease, and POLB removes 5'-deoxyribose-phosphate from the preincised AP site acting as a 5'-deoxyribose-phosphate lyase (5'-dRP lyase); through its DNA polymerase activity, it adds one nucleotide to the 3' end of the arising single-nucleotide gap. Conducts 'gap-filling' DNA synthesis in a stepwise distributive fashion rather than in a processive fashion as for other DNA polymerases. It is also able to cleave sugar-phosphate bonds 3' to an intact AP site, acting as an AP lyase.</text>
</comment>
<dbReference type="InterPro" id="IPR029398">
    <property type="entry name" value="PolB_thumb"/>
</dbReference>
<keyword evidence="8" id="KW-0808">Transferase</keyword>
<name>A0A1Z4VTG8_9GAMM</name>
<accession>A0A1Z4VTG8</accession>
<dbReference type="Proteomes" id="UP000218765">
    <property type="component" value="Chromosome"/>
</dbReference>
<dbReference type="NCBIfam" id="NF006375">
    <property type="entry name" value="PRK08609.1"/>
    <property type="match status" value="1"/>
</dbReference>
<keyword evidence="13" id="KW-0239">DNA-directed DNA polymerase</keyword>
<keyword evidence="15" id="KW-0234">DNA repair</keyword>
<dbReference type="EC" id="2.7.7.7" evidence="3"/>
<evidence type="ECO:0000256" key="17">
    <source>
        <dbReference type="ARBA" id="ARBA00035726"/>
    </source>
</evidence>
<gene>
    <name evidence="25" type="ORF">FOKN1_2253</name>
</gene>
<dbReference type="SUPFAM" id="SSF47802">
    <property type="entry name" value="DNA polymerase beta, N-terminal domain-like"/>
    <property type="match status" value="1"/>
</dbReference>
<dbReference type="InterPro" id="IPR050243">
    <property type="entry name" value="PHP_phosphatase"/>
</dbReference>
<dbReference type="GO" id="GO:0140078">
    <property type="term" value="F:class I DNA-(apurinic or apyrimidinic site) endonuclease activity"/>
    <property type="evidence" value="ECO:0007669"/>
    <property type="project" value="UniProtKB-EC"/>
</dbReference>
<dbReference type="InterPro" id="IPR028207">
    <property type="entry name" value="DNA_pol_B_palm_palm"/>
</dbReference>
<dbReference type="SMART" id="SM00483">
    <property type="entry name" value="POLXc"/>
    <property type="match status" value="1"/>
</dbReference>
<comment type="cofactor">
    <cofactor evidence="1">
        <name>Mg(2+)</name>
        <dbReference type="ChEBI" id="CHEBI:18420"/>
    </cofactor>
</comment>
<dbReference type="SUPFAM" id="SSF47781">
    <property type="entry name" value="RuvA domain 2-like"/>
    <property type="match status" value="1"/>
</dbReference>
<keyword evidence="9" id="KW-0548">Nucleotidyltransferase</keyword>
<evidence type="ECO:0000256" key="19">
    <source>
        <dbReference type="ARBA" id="ARBA00044678"/>
    </source>
</evidence>
<keyword evidence="12" id="KW-0832">Ubl conjugation</keyword>
<organism evidence="25 26">
    <name type="scientific">Thiohalobacter thiocyanaticus</name>
    <dbReference type="NCBI Taxonomy" id="585455"/>
    <lineage>
        <taxon>Bacteria</taxon>
        <taxon>Pseudomonadati</taxon>
        <taxon>Pseudomonadota</taxon>
        <taxon>Gammaproteobacteria</taxon>
        <taxon>Thiohalobacterales</taxon>
        <taxon>Thiohalobacteraceae</taxon>
        <taxon>Thiohalobacter</taxon>
    </lineage>
</organism>
<evidence type="ECO:0000256" key="2">
    <source>
        <dbReference type="ARBA" id="ARBA00004496"/>
    </source>
</evidence>
<dbReference type="PIRSF" id="PIRSF005047">
    <property type="entry name" value="UCP005047_YshC"/>
    <property type="match status" value="1"/>
</dbReference>
<dbReference type="InterPro" id="IPR010996">
    <property type="entry name" value="HHH_MUS81"/>
</dbReference>
<dbReference type="InterPro" id="IPR043519">
    <property type="entry name" value="NT_sf"/>
</dbReference>
<keyword evidence="14" id="KW-0915">Sodium</keyword>
<dbReference type="PANTHER" id="PTHR36928:SF1">
    <property type="entry name" value="PHOSPHATASE YCDX-RELATED"/>
    <property type="match status" value="1"/>
</dbReference>
<dbReference type="KEGG" id="ttc:FOKN1_2253"/>
<evidence type="ECO:0000256" key="12">
    <source>
        <dbReference type="ARBA" id="ARBA00022843"/>
    </source>
</evidence>
<comment type="catalytic activity">
    <reaction evidence="21">
        <text>DNA(n) + a 2'-deoxyribonucleoside 5'-triphosphate = DNA(n+1) + diphosphate</text>
        <dbReference type="Rhea" id="RHEA:22508"/>
        <dbReference type="Rhea" id="RHEA-COMP:17339"/>
        <dbReference type="Rhea" id="RHEA-COMP:17340"/>
        <dbReference type="ChEBI" id="CHEBI:33019"/>
        <dbReference type="ChEBI" id="CHEBI:61560"/>
        <dbReference type="ChEBI" id="CHEBI:173112"/>
        <dbReference type="EC" id="2.7.7.7"/>
    </reaction>
</comment>
<dbReference type="InterPro" id="IPR037160">
    <property type="entry name" value="DNA_Pol_thumb_sf"/>
</dbReference>
<evidence type="ECO:0000256" key="4">
    <source>
        <dbReference type="ARBA" id="ARBA00012720"/>
    </source>
</evidence>
<dbReference type="AlphaFoldDB" id="A0A1Z4VTG8"/>
<evidence type="ECO:0000313" key="25">
    <source>
        <dbReference type="EMBL" id="BAZ94628.1"/>
    </source>
</evidence>
<dbReference type="OrthoDB" id="9808747at2"/>
<dbReference type="GO" id="GO:0008270">
    <property type="term" value="F:zinc ion binding"/>
    <property type="evidence" value="ECO:0007669"/>
    <property type="project" value="TreeGrafter"/>
</dbReference>
<evidence type="ECO:0000259" key="23">
    <source>
        <dbReference type="SMART" id="SM00481"/>
    </source>
</evidence>
<evidence type="ECO:0000256" key="14">
    <source>
        <dbReference type="ARBA" id="ARBA00023053"/>
    </source>
</evidence>
<keyword evidence="11" id="KW-0227">DNA damage</keyword>
<evidence type="ECO:0000256" key="3">
    <source>
        <dbReference type="ARBA" id="ARBA00012417"/>
    </source>
</evidence>
<feature type="domain" description="DNA-directed DNA polymerase X" evidence="24">
    <location>
        <begin position="3"/>
        <end position="316"/>
    </location>
</feature>
<dbReference type="CDD" id="cd07436">
    <property type="entry name" value="PHP_PolX"/>
    <property type="match status" value="1"/>
</dbReference>
<feature type="domain" description="Helix-hairpin-helix DNA-binding motif class 1" evidence="22">
    <location>
        <begin position="54"/>
        <end position="73"/>
    </location>
</feature>
<feature type="domain" description="Helix-hairpin-helix DNA-binding motif class 1" evidence="22">
    <location>
        <begin position="129"/>
        <end position="148"/>
    </location>
</feature>
<dbReference type="GO" id="GO:0042578">
    <property type="term" value="F:phosphoric ester hydrolase activity"/>
    <property type="evidence" value="ECO:0007669"/>
    <property type="project" value="TreeGrafter"/>
</dbReference>
<evidence type="ECO:0000256" key="7">
    <source>
        <dbReference type="ARBA" id="ARBA00022634"/>
    </source>
</evidence>
<dbReference type="Pfam" id="PF14716">
    <property type="entry name" value="HHH_8"/>
    <property type="match status" value="1"/>
</dbReference>
<keyword evidence="7" id="KW-0237">DNA synthesis</keyword>
<proteinExistence type="predicted"/>
<evidence type="ECO:0000256" key="8">
    <source>
        <dbReference type="ARBA" id="ARBA00022679"/>
    </source>
</evidence>
<dbReference type="PRINTS" id="PR00870">
    <property type="entry name" value="DNAPOLXBETA"/>
</dbReference>
<dbReference type="GO" id="GO:0006281">
    <property type="term" value="P:DNA repair"/>
    <property type="evidence" value="ECO:0007669"/>
    <property type="project" value="UniProtKB-KW"/>
</dbReference>
<dbReference type="InterPro" id="IPR027421">
    <property type="entry name" value="DNA_pol_lamdba_lyase_dom_sf"/>
</dbReference>
<evidence type="ECO:0000313" key="26">
    <source>
        <dbReference type="Proteomes" id="UP000218765"/>
    </source>
</evidence>
<dbReference type="Pfam" id="PF14791">
    <property type="entry name" value="DNA_pol_B_thumb"/>
    <property type="match status" value="1"/>
</dbReference>
<dbReference type="SUPFAM" id="SSF89550">
    <property type="entry name" value="PHP domain-like"/>
    <property type="match status" value="1"/>
</dbReference>
<protein>
    <recommendedName>
        <fullName evidence="5">DNA polymerase beta</fullName>
        <ecNumber evidence="3">2.7.7.7</ecNumber>
        <ecNumber evidence="4">4.2.99.18</ecNumber>
    </recommendedName>
    <alternativeName>
        <fullName evidence="16">5'-deoxyribose-phosphate lyase</fullName>
    </alternativeName>
    <alternativeName>
        <fullName evidence="17">AP lyase</fullName>
    </alternativeName>
</protein>
<evidence type="ECO:0000256" key="16">
    <source>
        <dbReference type="ARBA" id="ARBA00035717"/>
    </source>
</evidence>
<evidence type="ECO:0000256" key="9">
    <source>
        <dbReference type="ARBA" id="ARBA00022695"/>
    </source>
</evidence>
<dbReference type="EC" id="4.2.99.18" evidence="4"/>
<dbReference type="Gene3D" id="1.10.150.110">
    <property type="entry name" value="DNA polymerase beta, N-terminal domain-like"/>
    <property type="match status" value="1"/>
</dbReference>
<dbReference type="InterPro" id="IPR003141">
    <property type="entry name" value="Pol/His_phosphatase_N"/>
</dbReference>
<dbReference type="Gene3D" id="3.30.460.10">
    <property type="entry name" value="Beta Polymerase, domain 2"/>
    <property type="match status" value="1"/>
</dbReference>
<comment type="subcellular location">
    <subcellularLocation>
        <location evidence="2">Cytoplasm</location>
    </subcellularLocation>
</comment>
<dbReference type="Gene3D" id="3.30.210.10">
    <property type="entry name" value="DNA polymerase, thumb domain"/>
    <property type="match status" value="1"/>
</dbReference>
<dbReference type="SMART" id="SM00481">
    <property type="entry name" value="POLIIIAc"/>
    <property type="match status" value="1"/>
</dbReference>
<dbReference type="Gene3D" id="1.10.150.20">
    <property type="entry name" value="5' to 3' exonuclease, C-terminal subdomain"/>
    <property type="match status" value="1"/>
</dbReference>
<dbReference type="SMART" id="SM00278">
    <property type="entry name" value="HhH1"/>
    <property type="match status" value="3"/>
</dbReference>
<evidence type="ECO:0000256" key="21">
    <source>
        <dbReference type="ARBA" id="ARBA00049244"/>
    </source>
</evidence>
<dbReference type="RefSeq" id="WP_096366699.1">
    <property type="nucleotide sequence ID" value="NZ_AP018052.1"/>
</dbReference>